<dbReference type="Gramene" id="FCD_00019864-RA">
    <property type="protein sequence ID" value="FCD_00019864-RA:cds"/>
    <property type="gene ID" value="FCD_00019864"/>
</dbReference>
<reference evidence="1" key="1">
    <citation type="submission" date="2023-07" db="EMBL/GenBank/DDBJ databases">
        <title>draft genome sequence of fig (Ficus carica).</title>
        <authorList>
            <person name="Takahashi T."/>
            <person name="Nishimura K."/>
        </authorList>
    </citation>
    <scope>NUCLEOTIDE SEQUENCE</scope>
</reference>
<proteinExistence type="predicted"/>
<dbReference type="AlphaFoldDB" id="A0AA88AGS3"/>
<protein>
    <submittedName>
        <fullName evidence="1">Uncharacterized protein</fullName>
    </submittedName>
</protein>
<organism evidence="1 2">
    <name type="scientific">Ficus carica</name>
    <name type="common">Common fig</name>
    <dbReference type="NCBI Taxonomy" id="3494"/>
    <lineage>
        <taxon>Eukaryota</taxon>
        <taxon>Viridiplantae</taxon>
        <taxon>Streptophyta</taxon>
        <taxon>Embryophyta</taxon>
        <taxon>Tracheophyta</taxon>
        <taxon>Spermatophyta</taxon>
        <taxon>Magnoliopsida</taxon>
        <taxon>eudicotyledons</taxon>
        <taxon>Gunneridae</taxon>
        <taxon>Pentapetalae</taxon>
        <taxon>rosids</taxon>
        <taxon>fabids</taxon>
        <taxon>Rosales</taxon>
        <taxon>Moraceae</taxon>
        <taxon>Ficeae</taxon>
        <taxon>Ficus</taxon>
    </lineage>
</organism>
<gene>
    <name evidence="1" type="ORF">TIFTF001_019633</name>
</gene>
<keyword evidence="2" id="KW-1185">Reference proteome</keyword>
<sequence length="57" mass="6364">MQLWGFDSPSRGGVRGGRRLWNGDRRRRFSSYGVCRCEARGGSDGFAIQGFWSPAVP</sequence>
<dbReference type="Proteomes" id="UP001187192">
    <property type="component" value="Unassembled WGS sequence"/>
</dbReference>
<accession>A0AA88AGS3</accession>
<evidence type="ECO:0000313" key="1">
    <source>
        <dbReference type="EMBL" id="GMN50482.1"/>
    </source>
</evidence>
<dbReference type="EMBL" id="BTGU01000034">
    <property type="protein sequence ID" value="GMN50482.1"/>
    <property type="molecule type" value="Genomic_DNA"/>
</dbReference>
<comment type="caution">
    <text evidence="1">The sequence shown here is derived from an EMBL/GenBank/DDBJ whole genome shotgun (WGS) entry which is preliminary data.</text>
</comment>
<evidence type="ECO:0000313" key="2">
    <source>
        <dbReference type="Proteomes" id="UP001187192"/>
    </source>
</evidence>
<name>A0AA88AGS3_FICCA</name>